<accession>A0A517P0Y1</accession>
<protein>
    <recommendedName>
        <fullName evidence="5">Protein containing DUF1549</fullName>
    </recommendedName>
</protein>
<dbReference type="OrthoDB" id="289126at2"/>
<feature type="domain" description="DUF1549" evidence="1">
    <location>
        <begin position="80"/>
        <end position="280"/>
    </location>
</feature>
<evidence type="ECO:0008006" key="5">
    <source>
        <dbReference type="Google" id="ProtNLM"/>
    </source>
</evidence>
<name>A0A517P0Y1_9BACT</name>
<organism evidence="3 4">
    <name type="scientific">Stieleria marina</name>
    <dbReference type="NCBI Taxonomy" id="1930275"/>
    <lineage>
        <taxon>Bacteria</taxon>
        <taxon>Pseudomonadati</taxon>
        <taxon>Planctomycetota</taxon>
        <taxon>Planctomycetia</taxon>
        <taxon>Pirellulales</taxon>
        <taxon>Pirellulaceae</taxon>
        <taxon>Stieleria</taxon>
    </lineage>
</organism>
<dbReference type="PANTHER" id="PTHR35889">
    <property type="entry name" value="CYCLOINULO-OLIGOSACCHARIDE FRUCTANOTRANSFERASE-RELATED"/>
    <property type="match status" value="1"/>
</dbReference>
<evidence type="ECO:0000259" key="1">
    <source>
        <dbReference type="Pfam" id="PF07583"/>
    </source>
</evidence>
<proteinExistence type="predicted"/>
<dbReference type="RefSeq" id="WP_145420832.1">
    <property type="nucleotide sequence ID" value="NZ_CP036526.1"/>
</dbReference>
<dbReference type="AlphaFoldDB" id="A0A517P0Y1"/>
<dbReference type="Proteomes" id="UP000319817">
    <property type="component" value="Chromosome"/>
</dbReference>
<feature type="domain" description="DUF1553" evidence="2">
    <location>
        <begin position="327"/>
        <end position="442"/>
    </location>
</feature>
<dbReference type="InterPro" id="IPR022655">
    <property type="entry name" value="DUF1553"/>
</dbReference>
<evidence type="ECO:0000313" key="4">
    <source>
        <dbReference type="Proteomes" id="UP000319817"/>
    </source>
</evidence>
<dbReference type="Pfam" id="PF07587">
    <property type="entry name" value="PSD1"/>
    <property type="match status" value="1"/>
</dbReference>
<dbReference type="Pfam" id="PF07583">
    <property type="entry name" value="PSCyt2"/>
    <property type="match status" value="1"/>
</dbReference>
<keyword evidence="4" id="KW-1185">Reference proteome</keyword>
<evidence type="ECO:0000313" key="3">
    <source>
        <dbReference type="EMBL" id="QDT13031.1"/>
    </source>
</evidence>
<reference evidence="3 4" key="1">
    <citation type="submission" date="2019-02" db="EMBL/GenBank/DDBJ databases">
        <title>Deep-cultivation of Planctomycetes and their phenomic and genomic characterization uncovers novel biology.</title>
        <authorList>
            <person name="Wiegand S."/>
            <person name="Jogler M."/>
            <person name="Boedeker C."/>
            <person name="Pinto D."/>
            <person name="Vollmers J."/>
            <person name="Rivas-Marin E."/>
            <person name="Kohn T."/>
            <person name="Peeters S.H."/>
            <person name="Heuer A."/>
            <person name="Rast P."/>
            <person name="Oberbeckmann S."/>
            <person name="Bunk B."/>
            <person name="Jeske O."/>
            <person name="Meyerdierks A."/>
            <person name="Storesund J.E."/>
            <person name="Kallscheuer N."/>
            <person name="Luecker S."/>
            <person name="Lage O.M."/>
            <person name="Pohl T."/>
            <person name="Merkel B.J."/>
            <person name="Hornburger P."/>
            <person name="Mueller R.-W."/>
            <person name="Bruemmer F."/>
            <person name="Labrenz M."/>
            <person name="Spormann A.M."/>
            <person name="Op den Camp H."/>
            <person name="Overmann J."/>
            <person name="Amann R."/>
            <person name="Jetten M.S.M."/>
            <person name="Mascher T."/>
            <person name="Medema M.H."/>
            <person name="Devos D.P."/>
            <person name="Kaster A.-K."/>
            <person name="Ovreas L."/>
            <person name="Rohde M."/>
            <person name="Galperin M.Y."/>
            <person name="Jogler C."/>
        </authorList>
    </citation>
    <scope>NUCLEOTIDE SEQUENCE [LARGE SCALE GENOMIC DNA]</scope>
    <source>
        <strain evidence="3 4">K23_9</strain>
    </source>
</reference>
<dbReference type="EMBL" id="CP036526">
    <property type="protein sequence ID" value="QDT13031.1"/>
    <property type="molecule type" value="Genomic_DNA"/>
</dbReference>
<dbReference type="InterPro" id="IPR011444">
    <property type="entry name" value="DUF1549"/>
</dbReference>
<evidence type="ECO:0000259" key="2">
    <source>
        <dbReference type="Pfam" id="PF07587"/>
    </source>
</evidence>
<dbReference type="PANTHER" id="PTHR35889:SF3">
    <property type="entry name" value="F-BOX DOMAIN-CONTAINING PROTEIN"/>
    <property type="match status" value="1"/>
</dbReference>
<sequence>MAHFKSGLAGLLRWSWFVLLVFLAFSYLVAGLSTTSGVADRQPIIDSPDPIAADSASGSGDTSVSSESAQADSFEEAVAKVDQAWLASIQTKELTPAPVADWLTICRRMSLALVGNGLSLEEIRQLEQLPEEQREDAHLDTLLNDSRHHHYWGERWARFLVGTDEGQFVLYRRRRFRIWLADVFAQNWRYDEIVRNLITAEGLWTDSPEVNFLSATFDSNDGQPDPVRLAARTSRAFLGLRIDCLQCHDDFLGNVSLGDTQSPRDGRQTDFHQLAAFFTSAKTSGLQGVQDGKPDYQYKYLDAEEETDVQPAVPYSPELLPEEGRPRVRLAKWITHPENRQAARAAVSHVWALMYGRSAVDSVDNLPLDESTTPVLESLTDDFVENKFDLRRLVRLITRSAAFRVDSRADFEVTPKHERLGAVFPLVRLRPEQMAGAIIQSSRIKSIDRESSLLVQLQKFGGTNDFIKRYGDVGEDEFNSESVTITQRLVMLNGNMLKESVDYNPVLNASSHIEMFSKDNSHAVDTVYLCVLNRHPTDAEQEHFVHRIEEAKNRASAIEDLFWVLLNSTELAWNH</sequence>
<gene>
    <name evidence="3" type="ORF">K239x_50460</name>
</gene>